<accession>A0A1Z2LBQ9</accession>
<dbReference type="AlphaFoldDB" id="A0A1Z2LBQ9"/>
<feature type="region of interest" description="Disordered" evidence="1">
    <location>
        <begin position="1"/>
        <end position="20"/>
    </location>
</feature>
<proteinExistence type="predicted"/>
<sequence length="47" mass="4813">MGDQIGDMGEEVSQRPARSVGQAGYRMACVCEISAATIGSGAFCQSS</sequence>
<evidence type="ECO:0000313" key="2">
    <source>
        <dbReference type="EMBL" id="ARZ71727.1"/>
    </source>
</evidence>
<protein>
    <submittedName>
        <fullName evidence="2">Uncharacterized protein</fullName>
    </submittedName>
</protein>
<organism evidence="2 3">
    <name type="scientific">Streptomyces albireticuli</name>
    <dbReference type="NCBI Taxonomy" id="1940"/>
    <lineage>
        <taxon>Bacteria</taxon>
        <taxon>Bacillati</taxon>
        <taxon>Actinomycetota</taxon>
        <taxon>Actinomycetes</taxon>
        <taxon>Kitasatosporales</taxon>
        <taxon>Streptomycetaceae</taxon>
        <taxon>Streptomyces</taxon>
    </lineage>
</organism>
<name>A0A1Z2LBQ9_9ACTN</name>
<dbReference type="EMBL" id="CP021744">
    <property type="protein sequence ID" value="ARZ71727.1"/>
    <property type="molecule type" value="Genomic_DNA"/>
</dbReference>
<dbReference type="KEGG" id="salj:SMD11_6151"/>
<evidence type="ECO:0000313" key="3">
    <source>
        <dbReference type="Proteomes" id="UP000195755"/>
    </source>
</evidence>
<reference evidence="2 3" key="1">
    <citation type="submission" date="2017-06" db="EMBL/GenBank/DDBJ databases">
        <title>Streptomyces albireticuli Genome sequencing and assembly.</title>
        <authorList>
            <person name="Wang Y."/>
            <person name="Du B."/>
            <person name="Ding Y."/>
            <person name="Liu H."/>
            <person name="Hou Q."/>
            <person name="Liu K."/>
            <person name="Yao L."/>
            <person name="Wang C."/>
        </authorList>
    </citation>
    <scope>NUCLEOTIDE SEQUENCE [LARGE SCALE GENOMIC DNA]</scope>
    <source>
        <strain evidence="2 3">MDJK11</strain>
    </source>
</reference>
<evidence type="ECO:0000256" key="1">
    <source>
        <dbReference type="SAM" id="MobiDB-lite"/>
    </source>
</evidence>
<gene>
    <name evidence="2" type="ORF">SMD11_6151</name>
</gene>
<dbReference type="Proteomes" id="UP000195755">
    <property type="component" value="Chromosome"/>
</dbReference>